<protein>
    <recommendedName>
        <fullName evidence="2">Tyr recombinase domain-containing protein</fullName>
    </recommendedName>
</protein>
<dbReference type="EMBL" id="BART01035909">
    <property type="protein sequence ID" value="GAH06167.1"/>
    <property type="molecule type" value="Genomic_DNA"/>
</dbReference>
<dbReference type="InterPro" id="IPR002104">
    <property type="entry name" value="Integrase_catalytic"/>
</dbReference>
<dbReference type="InterPro" id="IPR011010">
    <property type="entry name" value="DNA_brk_join_enz"/>
</dbReference>
<dbReference type="AlphaFoldDB" id="X1CEU1"/>
<dbReference type="PROSITE" id="PS51898">
    <property type="entry name" value="TYR_RECOMBINASE"/>
    <property type="match status" value="1"/>
</dbReference>
<name>X1CEU1_9ZZZZ</name>
<evidence type="ECO:0000259" key="2">
    <source>
        <dbReference type="PROSITE" id="PS51898"/>
    </source>
</evidence>
<evidence type="ECO:0000256" key="1">
    <source>
        <dbReference type="ARBA" id="ARBA00023172"/>
    </source>
</evidence>
<dbReference type="GO" id="GO:0003677">
    <property type="term" value="F:DNA binding"/>
    <property type="evidence" value="ECO:0007669"/>
    <property type="project" value="InterPro"/>
</dbReference>
<sequence length="117" mass="14005">MEEEVVLIFADEEEQWVRHAYMGLFLMGVRIGEEVNLEWEDIDFEGRRIIVRPKEFWKPKGMEERIIPMHPELLKLLTNMPKISRWVFTKKDGGKLNIHSLETRFRKQLIRLGINNA</sequence>
<gene>
    <name evidence="3" type="ORF">S01H4_60778</name>
</gene>
<dbReference type="CDD" id="cd00397">
    <property type="entry name" value="DNA_BRE_C"/>
    <property type="match status" value="1"/>
</dbReference>
<keyword evidence="1" id="KW-0233">DNA recombination</keyword>
<feature type="domain" description="Tyr recombinase" evidence="2">
    <location>
        <begin position="1"/>
        <end position="117"/>
    </location>
</feature>
<accession>X1CEU1</accession>
<dbReference type="GO" id="GO:0006310">
    <property type="term" value="P:DNA recombination"/>
    <property type="evidence" value="ECO:0007669"/>
    <property type="project" value="UniProtKB-KW"/>
</dbReference>
<dbReference type="Pfam" id="PF00589">
    <property type="entry name" value="Phage_integrase"/>
    <property type="match status" value="1"/>
</dbReference>
<dbReference type="Gene3D" id="1.10.443.10">
    <property type="entry name" value="Intergrase catalytic core"/>
    <property type="match status" value="1"/>
</dbReference>
<evidence type="ECO:0000313" key="3">
    <source>
        <dbReference type="EMBL" id="GAH06167.1"/>
    </source>
</evidence>
<proteinExistence type="predicted"/>
<comment type="caution">
    <text evidence="3">The sequence shown here is derived from an EMBL/GenBank/DDBJ whole genome shotgun (WGS) entry which is preliminary data.</text>
</comment>
<reference evidence="3" key="1">
    <citation type="journal article" date="2014" name="Front. Microbiol.">
        <title>High frequency of phylogenetically diverse reductive dehalogenase-homologous genes in deep subseafloor sedimentary metagenomes.</title>
        <authorList>
            <person name="Kawai M."/>
            <person name="Futagami T."/>
            <person name="Toyoda A."/>
            <person name="Takaki Y."/>
            <person name="Nishi S."/>
            <person name="Hori S."/>
            <person name="Arai W."/>
            <person name="Tsubouchi T."/>
            <person name="Morono Y."/>
            <person name="Uchiyama I."/>
            <person name="Ito T."/>
            <person name="Fujiyama A."/>
            <person name="Inagaki F."/>
            <person name="Takami H."/>
        </authorList>
    </citation>
    <scope>NUCLEOTIDE SEQUENCE</scope>
    <source>
        <strain evidence="3">Expedition CK06-06</strain>
    </source>
</reference>
<organism evidence="3">
    <name type="scientific">marine sediment metagenome</name>
    <dbReference type="NCBI Taxonomy" id="412755"/>
    <lineage>
        <taxon>unclassified sequences</taxon>
        <taxon>metagenomes</taxon>
        <taxon>ecological metagenomes</taxon>
    </lineage>
</organism>
<feature type="non-terminal residue" evidence="3">
    <location>
        <position position="117"/>
    </location>
</feature>
<dbReference type="InterPro" id="IPR013762">
    <property type="entry name" value="Integrase-like_cat_sf"/>
</dbReference>
<dbReference type="GO" id="GO:0015074">
    <property type="term" value="P:DNA integration"/>
    <property type="evidence" value="ECO:0007669"/>
    <property type="project" value="InterPro"/>
</dbReference>
<dbReference type="SUPFAM" id="SSF56349">
    <property type="entry name" value="DNA breaking-rejoining enzymes"/>
    <property type="match status" value="1"/>
</dbReference>